<evidence type="ECO:0000313" key="2">
    <source>
        <dbReference type="EMBL" id="CUT98467.1"/>
    </source>
</evidence>
<evidence type="ECO:0000313" key="3">
    <source>
        <dbReference type="Proteomes" id="UP000017246"/>
    </source>
</evidence>
<protein>
    <submittedName>
        <fullName evidence="2">rRNA promoter binding protein</fullName>
    </submittedName>
</protein>
<dbReference type="AlphaFoldDB" id="A0A0S4MHZ8"/>
<accession>A0A0S4MHZ8</accession>
<organism evidence="2 3">
    <name type="scientific">Echinococcus multilocularis</name>
    <name type="common">Fox tapeworm</name>
    <dbReference type="NCBI Taxonomy" id="6211"/>
    <lineage>
        <taxon>Eukaryota</taxon>
        <taxon>Metazoa</taxon>
        <taxon>Spiralia</taxon>
        <taxon>Lophotrochozoa</taxon>
        <taxon>Platyhelminthes</taxon>
        <taxon>Cestoda</taxon>
        <taxon>Eucestoda</taxon>
        <taxon>Cyclophyllidea</taxon>
        <taxon>Taeniidae</taxon>
        <taxon>Echinococcus</taxon>
    </lineage>
</organism>
<feature type="region of interest" description="Disordered" evidence="1">
    <location>
        <begin position="145"/>
        <end position="173"/>
    </location>
</feature>
<proteinExistence type="predicted"/>
<reference evidence="2" key="2">
    <citation type="submission" date="2015-11" db="EMBL/GenBank/DDBJ databases">
        <authorList>
            <person name="Zhang Y."/>
            <person name="Guo Z."/>
        </authorList>
    </citation>
    <scope>NUCLEOTIDE SEQUENCE</scope>
</reference>
<dbReference type="EMBL" id="LN902166">
    <property type="protein sequence ID" value="CUT98467.1"/>
    <property type="molecule type" value="Genomic_DNA"/>
</dbReference>
<dbReference type="Proteomes" id="UP000017246">
    <property type="component" value="Unassembled WGS sequence"/>
</dbReference>
<dbReference type="OrthoDB" id="6150230at2759"/>
<evidence type="ECO:0000256" key="1">
    <source>
        <dbReference type="SAM" id="MobiDB-lite"/>
    </source>
</evidence>
<sequence>MPAGRPASQPDSRGSNAAHCSTRRQAAAAAAVNHPPTDQSAEAHVQLGPPTVHPTHLQPPGGRVQLHTPHACLTQPSEPILFPRLRIKYADFPYLHYSSARGSSPWRPDADMGTACHENNTASLGFSRAYKSLPDTTGEVVLYGGDTPISGQPDSRGNNRPYKEKRTLPGTPADVSEFVCVTAPDGAARVEPTDRPTPPISDRLTHGQLLFPWNPSPPRPSRFSLEYLLLPPRSAPVAAPPRLTSAASTLTTATLLLSIALHAWTMTQTRTATNPACDDGPVELAWLGFDSLQEVILHLMNLAFSISYLKAFPTAVFPAFPRPSLGAAAFPGKPPSGTTTNTNWKNNSNATIVNAVRNSKKTHHPSSFAVLCAVSIQAVLRSKKAE</sequence>
<feature type="compositionally biased region" description="Polar residues" evidence="1">
    <location>
        <begin position="9"/>
        <end position="19"/>
    </location>
</feature>
<reference evidence="2" key="1">
    <citation type="journal article" date="2013" name="Nature">
        <title>The genomes of four tapeworm species reveal adaptations to parasitism.</title>
        <authorList>
            <person name="Tsai I.J."/>
            <person name="Zarowiecki M."/>
            <person name="Holroyd N."/>
            <person name="Garciarrubio A."/>
            <person name="Sanchez-Flores A."/>
            <person name="Brooks K.L."/>
            <person name="Tracey A."/>
            <person name="Bobes R.J."/>
            <person name="Fragoso G."/>
            <person name="Sciutto E."/>
            <person name="Aslett M."/>
            <person name="Beasley H."/>
            <person name="Bennett H.M."/>
            <person name="Cai J."/>
            <person name="Camicia F."/>
            <person name="Clark R."/>
            <person name="Cucher M."/>
            <person name="De Silva N."/>
            <person name="Day T.A."/>
            <person name="Deplazes P."/>
            <person name="Estrada K."/>
            <person name="Fernandez C."/>
            <person name="Holland P.W."/>
            <person name="Hou J."/>
            <person name="Hu S."/>
            <person name="Huckvale T."/>
            <person name="Hung S.S."/>
            <person name="Kamenetzky L."/>
            <person name="Keane J.A."/>
            <person name="Kiss F."/>
            <person name="Koziol U."/>
            <person name="Lambert O."/>
            <person name="Liu K."/>
            <person name="Luo X."/>
            <person name="Luo Y."/>
            <person name="Macchiaroli N."/>
            <person name="Nichol S."/>
            <person name="Paps J."/>
            <person name="Parkinson J."/>
            <person name="Pouchkina-Stantcheva N."/>
            <person name="Riddiford N."/>
            <person name="Rosenzvit M."/>
            <person name="Salinas G."/>
            <person name="Wasmuth J.D."/>
            <person name="Zamanian M."/>
            <person name="Zheng Y."/>
            <person name="Cai X."/>
            <person name="Soberon X."/>
            <person name="Olson P.D."/>
            <person name="Laclette J.P."/>
            <person name="Brehm K."/>
            <person name="Berriman M."/>
            <person name="Garciarrubio A."/>
            <person name="Bobes R.J."/>
            <person name="Fragoso G."/>
            <person name="Sanchez-Flores A."/>
            <person name="Estrada K."/>
            <person name="Cevallos M.A."/>
            <person name="Morett E."/>
            <person name="Gonzalez V."/>
            <person name="Portillo T."/>
            <person name="Ochoa-Leyva A."/>
            <person name="Jose M.V."/>
            <person name="Sciutto E."/>
            <person name="Landa A."/>
            <person name="Jimenez L."/>
            <person name="Valdes V."/>
            <person name="Carrero J.C."/>
            <person name="Larralde C."/>
            <person name="Morales-Montor J."/>
            <person name="Limon-Lason J."/>
            <person name="Soberon X."/>
            <person name="Laclette J.P."/>
        </authorList>
    </citation>
    <scope>NUCLEOTIDE SEQUENCE [LARGE SCALE GENOMIC DNA]</scope>
</reference>
<name>A0A0S4MHZ8_ECHMU</name>
<keyword evidence="3" id="KW-1185">Reference proteome</keyword>
<feature type="region of interest" description="Disordered" evidence="1">
    <location>
        <begin position="1"/>
        <end position="64"/>
    </location>
</feature>
<feature type="compositionally biased region" description="Polar residues" evidence="1">
    <location>
        <begin position="149"/>
        <end position="158"/>
    </location>
</feature>